<evidence type="ECO:0000256" key="3">
    <source>
        <dbReference type="ARBA" id="ARBA00022679"/>
    </source>
</evidence>
<dbReference type="Proteomes" id="UP000656881">
    <property type="component" value="Unassembled WGS sequence"/>
</dbReference>
<dbReference type="CDD" id="cd01561">
    <property type="entry name" value="CBS_like"/>
    <property type="match status" value="1"/>
</dbReference>
<dbReference type="EMBL" id="BMNG01000016">
    <property type="protein sequence ID" value="GGO54738.1"/>
    <property type="molecule type" value="Genomic_DNA"/>
</dbReference>
<comment type="cofactor">
    <cofactor evidence="1">
        <name>pyridoxal 5'-phosphate</name>
        <dbReference type="ChEBI" id="CHEBI:597326"/>
    </cofactor>
</comment>
<evidence type="ECO:0000256" key="1">
    <source>
        <dbReference type="ARBA" id="ARBA00001933"/>
    </source>
</evidence>
<dbReference type="InterPro" id="IPR036052">
    <property type="entry name" value="TrpB-like_PALP_sf"/>
</dbReference>
<keyword evidence="4" id="KW-0663">Pyridoxal phosphate</keyword>
<dbReference type="Pfam" id="PF00291">
    <property type="entry name" value="PALP"/>
    <property type="match status" value="1"/>
</dbReference>
<dbReference type="InterPro" id="IPR050214">
    <property type="entry name" value="Cys_Synth/Cystath_Beta-Synth"/>
</dbReference>
<sequence length="338" mass="35953">MIRDSVYDLVTDDIFLRFSDVLPGSELYLKIEGLNPAGSVKLKPAVELIEDAERRGLLSPGGCVVESSSGNLGVALATVCAAKGYAFTCVTDVNAAPHNVALMRALGARVAVVDQQDANGGFLGTRIAHIQHMLANDPLLVWPNQYANPANAKAHERRTAASILAEIPTVDFLFVGAGSTGTLTGCATYFREVSPRTRIFAVDTLGSVTFGTAAGPRHIPGLGTSRTPEICRPDLVDEVVLVQETDAVRTCRLLALRHGLLVGGSTGSVFTAVQRAAPDIPPGSRVVALAPDMGERYLSSVYDDDWVAARFGIDPTHVFEALTHPQHPEKESPCSHSM</sequence>
<evidence type="ECO:0000313" key="6">
    <source>
        <dbReference type="EMBL" id="GGO54738.1"/>
    </source>
</evidence>
<reference evidence="7" key="1">
    <citation type="journal article" date="2019" name="Int. J. Syst. Evol. Microbiol.">
        <title>The Global Catalogue of Microorganisms (GCM) 10K type strain sequencing project: providing services to taxonomists for standard genome sequencing and annotation.</title>
        <authorList>
            <consortium name="The Broad Institute Genomics Platform"/>
            <consortium name="The Broad Institute Genome Sequencing Center for Infectious Disease"/>
            <person name="Wu L."/>
            <person name="Ma J."/>
        </authorList>
    </citation>
    <scope>NUCLEOTIDE SEQUENCE [LARGE SCALE GENOMIC DNA]</scope>
    <source>
        <strain evidence="7">CGMCC 4.7349</strain>
    </source>
</reference>
<dbReference type="SUPFAM" id="SSF53686">
    <property type="entry name" value="Tryptophan synthase beta subunit-like PLP-dependent enzymes"/>
    <property type="match status" value="1"/>
</dbReference>
<organism evidence="6 7">
    <name type="scientific">Streptomyces lasiicapitis</name>
    <dbReference type="NCBI Taxonomy" id="1923961"/>
    <lineage>
        <taxon>Bacteria</taxon>
        <taxon>Bacillati</taxon>
        <taxon>Actinomycetota</taxon>
        <taxon>Actinomycetes</taxon>
        <taxon>Kitasatosporales</taxon>
        <taxon>Streptomycetaceae</taxon>
        <taxon>Streptomyces</taxon>
    </lineage>
</organism>
<evidence type="ECO:0000256" key="2">
    <source>
        <dbReference type="ARBA" id="ARBA00011738"/>
    </source>
</evidence>
<comment type="subunit">
    <text evidence="2">Homodimer.</text>
</comment>
<keyword evidence="3" id="KW-0808">Transferase</keyword>
<dbReference type="NCBIfam" id="TIGR03945">
    <property type="entry name" value="PLP_SbnA_fam"/>
    <property type="match status" value="1"/>
</dbReference>
<keyword evidence="7" id="KW-1185">Reference proteome</keyword>
<dbReference type="InterPro" id="IPR023927">
    <property type="entry name" value="SbnA"/>
</dbReference>
<name>A0ABQ2MR54_9ACTN</name>
<evidence type="ECO:0000259" key="5">
    <source>
        <dbReference type="Pfam" id="PF00291"/>
    </source>
</evidence>
<dbReference type="Gene3D" id="3.40.50.1100">
    <property type="match status" value="2"/>
</dbReference>
<gene>
    <name evidence="6" type="primary">cysK</name>
    <name evidence="6" type="ORF">GCM10012286_65210</name>
</gene>
<dbReference type="PANTHER" id="PTHR10314">
    <property type="entry name" value="CYSTATHIONINE BETA-SYNTHASE"/>
    <property type="match status" value="1"/>
</dbReference>
<protein>
    <submittedName>
        <fullName evidence="6">2,3-diaminopropionate biosynthesis protein SbnA</fullName>
    </submittedName>
</protein>
<feature type="domain" description="Tryptophan synthase beta chain-like PALP" evidence="5">
    <location>
        <begin position="23"/>
        <end position="292"/>
    </location>
</feature>
<evidence type="ECO:0000256" key="4">
    <source>
        <dbReference type="ARBA" id="ARBA00022898"/>
    </source>
</evidence>
<comment type="caution">
    <text evidence="6">The sequence shown here is derived from an EMBL/GenBank/DDBJ whole genome shotgun (WGS) entry which is preliminary data.</text>
</comment>
<accession>A0ABQ2MR54</accession>
<evidence type="ECO:0000313" key="7">
    <source>
        <dbReference type="Proteomes" id="UP000656881"/>
    </source>
</evidence>
<dbReference type="InterPro" id="IPR001926">
    <property type="entry name" value="TrpB-like_PALP"/>
</dbReference>
<proteinExistence type="predicted"/>